<feature type="transmembrane region" description="Helical" evidence="8">
    <location>
        <begin position="45"/>
        <end position="68"/>
    </location>
</feature>
<feature type="binding site" evidence="6">
    <location>
        <position position="72"/>
    </location>
    <ligand>
        <name>Ca(2+)</name>
        <dbReference type="ChEBI" id="CHEBI:29108"/>
        <label>1</label>
    </ligand>
</feature>
<evidence type="ECO:0000313" key="10">
    <source>
        <dbReference type="Proteomes" id="UP001154282"/>
    </source>
</evidence>
<dbReference type="FunFam" id="1.10.220.10:FF:000001">
    <property type="entry name" value="Annexin"/>
    <property type="match status" value="1"/>
</dbReference>
<feature type="binding site" evidence="6">
    <location>
        <position position="341"/>
    </location>
    <ligand>
        <name>Ca(2+)</name>
        <dbReference type="ChEBI" id="CHEBI:29108"/>
        <label>1</label>
    </ligand>
</feature>
<comment type="similarity">
    <text evidence="7">Belongs to the annexin family.</text>
</comment>
<organism evidence="9 10">
    <name type="scientific">Linum tenue</name>
    <dbReference type="NCBI Taxonomy" id="586396"/>
    <lineage>
        <taxon>Eukaryota</taxon>
        <taxon>Viridiplantae</taxon>
        <taxon>Streptophyta</taxon>
        <taxon>Embryophyta</taxon>
        <taxon>Tracheophyta</taxon>
        <taxon>Spermatophyta</taxon>
        <taxon>Magnoliopsida</taxon>
        <taxon>eudicotyledons</taxon>
        <taxon>Gunneridae</taxon>
        <taxon>Pentapetalae</taxon>
        <taxon>rosids</taxon>
        <taxon>fabids</taxon>
        <taxon>Malpighiales</taxon>
        <taxon>Linaceae</taxon>
        <taxon>Linum</taxon>
    </lineage>
</organism>
<evidence type="ECO:0000256" key="3">
    <source>
        <dbReference type="ARBA" id="ARBA00022837"/>
    </source>
</evidence>
<dbReference type="Proteomes" id="UP001154282">
    <property type="component" value="Unassembled WGS sequence"/>
</dbReference>
<feature type="binding site" evidence="6">
    <location>
        <position position="114"/>
    </location>
    <ligand>
        <name>Ca(2+)</name>
        <dbReference type="ChEBI" id="CHEBI:29108"/>
        <label>1</label>
    </ligand>
</feature>
<reference evidence="9" key="1">
    <citation type="submission" date="2022-08" db="EMBL/GenBank/DDBJ databases">
        <authorList>
            <person name="Gutierrez-Valencia J."/>
        </authorList>
    </citation>
    <scope>NUCLEOTIDE SEQUENCE</scope>
</reference>
<feature type="binding site" evidence="6">
    <location>
        <position position="301"/>
    </location>
    <ligand>
        <name>Ca(2+)</name>
        <dbReference type="ChEBI" id="CHEBI:29108"/>
        <label>1</label>
    </ligand>
</feature>
<dbReference type="SUPFAM" id="SSF47874">
    <property type="entry name" value="Annexin"/>
    <property type="match status" value="1"/>
</dbReference>
<dbReference type="InterPro" id="IPR018502">
    <property type="entry name" value="Annexin_repeat"/>
</dbReference>
<name>A0AAV0NTR8_9ROSI</name>
<dbReference type="Gene3D" id="1.10.220.10">
    <property type="entry name" value="Annexin"/>
    <property type="match status" value="4"/>
</dbReference>
<dbReference type="GO" id="GO:0001786">
    <property type="term" value="F:phosphatidylserine binding"/>
    <property type="evidence" value="ECO:0007669"/>
    <property type="project" value="TreeGrafter"/>
</dbReference>
<dbReference type="InterPro" id="IPR009118">
    <property type="entry name" value="AnnexinD_plant"/>
</dbReference>
<proteinExistence type="inferred from homology"/>
<dbReference type="GO" id="GO:0005509">
    <property type="term" value="F:calcium ion binding"/>
    <property type="evidence" value="ECO:0007669"/>
    <property type="project" value="InterPro"/>
</dbReference>
<evidence type="ECO:0000256" key="4">
    <source>
        <dbReference type="ARBA" id="ARBA00023216"/>
    </source>
</evidence>
<keyword evidence="5 7" id="KW-0111">Calcium/phospholipid-binding</keyword>
<keyword evidence="4 7" id="KW-0041">Annexin</keyword>
<evidence type="ECO:0000256" key="2">
    <source>
        <dbReference type="ARBA" id="ARBA00022737"/>
    </source>
</evidence>
<dbReference type="InterPro" id="IPR001464">
    <property type="entry name" value="Annexin"/>
</dbReference>
<keyword evidence="1 6" id="KW-0479">Metal-binding</keyword>
<accession>A0AAV0NTR8</accession>
<dbReference type="InterPro" id="IPR037104">
    <property type="entry name" value="Annexin_sf"/>
</dbReference>
<protein>
    <recommendedName>
        <fullName evidence="7">Annexin</fullName>
    </recommendedName>
</protein>
<evidence type="ECO:0000256" key="6">
    <source>
        <dbReference type="PIRSR" id="PIRSR609118-1"/>
    </source>
</evidence>
<feature type="binding site" evidence="6">
    <location>
        <position position="74"/>
    </location>
    <ligand>
        <name>Ca(2+)</name>
        <dbReference type="ChEBI" id="CHEBI:29108"/>
        <label>1</label>
    </ligand>
</feature>
<evidence type="ECO:0000256" key="8">
    <source>
        <dbReference type="SAM" id="Phobius"/>
    </source>
</evidence>
<keyword evidence="2 7" id="KW-0677">Repeat</keyword>
<keyword evidence="8" id="KW-0472">Membrane</keyword>
<feature type="binding site" evidence="6">
    <location>
        <position position="303"/>
    </location>
    <ligand>
        <name>Ca(2+)</name>
        <dbReference type="ChEBI" id="CHEBI:29108"/>
        <label>3</label>
    </ligand>
</feature>
<comment type="caution">
    <text evidence="9">The sequence shown here is derived from an EMBL/GenBank/DDBJ whole genome shotgun (WGS) entry which is preliminary data.</text>
</comment>
<dbReference type="InterPro" id="IPR018252">
    <property type="entry name" value="Annexin_repeat_CS"/>
</dbReference>
<feature type="binding site" evidence="6">
    <location>
        <position position="344"/>
    </location>
    <ligand>
        <name>Ca(2+)</name>
        <dbReference type="ChEBI" id="CHEBI:29108"/>
        <label>1</label>
    </ligand>
</feature>
<keyword evidence="8" id="KW-1133">Transmembrane helix</keyword>
<dbReference type="GO" id="GO:0005737">
    <property type="term" value="C:cytoplasm"/>
    <property type="evidence" value="ECO:0007669"/>
    <property type="project" value="TreeGrafter"/>
</dbReference>
<dbReference type="GO" id="GO:0009409">
    <property type="term" value="P:response to cold"/>
    <property type="evidence" value="ECO:0007669"/>
    <property type="project" value="TreeGrafter"/>
</dbReference>
<keyword evidence="10" id="KW-1185">Reference proteome</keyword>
<evidence type="ECO:0000256" key="7">
    <source>
        <dbReference type="RuleBase" id="RU003540"/>
    </source>
</evidence>
<feature type="binding site" evidence="6">
    <location>
        <position position="343"/>
    </location>
    <ligand>
        <name>Ca(2+)</name>
        <dbReference type="ChEBI" id="CHEBI:29108"/>
        <label>1</label>
    </ligand>
</feature>
<dbReference type="GO" id="GO:0009408">
    <property type="term" value="P:response to heat"/>
    <property type="evidence" value="ECO:0007669"/>
    <property type="project" value="TreeGrafter"/>
</dbReference>
<dbReference type="GO" id="GO:0009414">
    <property type="term" value="P:response to water deprivation"/>
    <property type="evidence" value="ECO:0007669"/>
    <property type="project" value="TreeGrafter"/>
</dbReference>
<dbReference type="GO" id="GO:0005886">
    <property type="term" value="C:plasma membrane"/>
    <property type="evidence" value="ECO:0007669"/>
    <property type="project" value="TreeGrafter"/>
</dbReference>
<dbReference type="PANTHER" id="PTHR10502:SF204">
    <property type="entry name" value="ANNEXIN"/>
    <property type="match status" value="1"/>
</dbReference>
<dbReference type="AlphaFoldDB" id="A0AAV0NTR8"/>
<dbReference type="PROSITE" id="PS00223">
    <property type="entry name" value="ANNEXIN_1"/>
    <property type="match status" value="1"/>
</dbReference>
<dbReference type="EMBL" id="CAMGYJ010000008">
    <property type="protein sequence ID" value="CAI0461764.1"/>
    <property type="molecule type" value="Genomic_DNA"/>
</dbReference>
<evidence type="ECO:0000256" key="5">
    <source>
        <dbReference type="ARBA" id="ARBA00023302"/>
    </source>
</evidence>
<comment type="domain">
    <text evidence="7">A pair of annexin repeats may form one binding site for calcium and phospholipid.</text>
</comment>
<dbReference type="SMART" id="SM00335">
    <property type="entry name" value="ANX"/>
    <property type="match status" value="4"/>
</dbReference>
<dbReference type="PANTHER" id="PTHR10502">
    <property type="entry name" value="ANNEXIN"/>
    <property type="match status" value="1"/>
</dbReference>
<dbReference type="FunFam" id="1.10.220.10:FF:000009">
    <property type="entry name" value="Annexin"/>
    <property type="match status" value="1"/>
</dbReference>
<dbReference type="PRINTS" id="PR01814">
    <property type="entry name" value="ANNEXINPLANT"/>
</dbReference>
<evidence type="ECO:0000313" key="9">
    <source>
        <dbReference type="EMBL" id="CAI0461764.1"/>
    </source>
</evidence>
<sequence>MATLVSPDHVSYDDDAQALKKAIGGYCIHKSLSSVLRQARTLCPLFFFCIIPPILFFFTYLSAIALILRILGWGTDEKAIVSVLGHRTAAQRKQIKQAFWDRYQEDLIKRLESELTGDFEKAVYRWMLDADDRDAVLANVAMRKSLDYHVIVEFSSVYSADELLNVRKAYHARYKKSLEEDLATNASGNARKLLVGLATAYRYEGTEINAALAKKEADILHDAVKDSESHGEEFIRIVTTRSKTQLLATFNAYRQLYGNSITKALQTDPADEFKTLLRTAIRGLTEPYKYYEKILRNAIQKRGTDEDALTRVIVTRAEKDLKHIKEEYYKRNSVSLSQAVAKETSGDYKSFLLALLGDEK</sequence>
<keyword evidence="8" id="KW-0812">Transmembrane</keyword>
<dbReference type="PRINTS" id="PR00196">
    <property type="entry name" value="ANNEXIN"/>
</dbReference>
<evidence type="ECO:0000256" key="1">
    <source>
        <dbReference type="ARBA" id="ARBA00022723"/>
    </source>
</evidence>
<dbReference type="GO" id="GO:0009651">
    <property type="term" value="P:response to salt stress"/>
    <property type="evidence" value="ECO:0007669"/>
    <property type="project" value="TreeGrafter"/>
</dbReference>
<dbReference type="Pfam" id="PF00191">
    <property type="entry name" value="Annexin"/>
    <property type="match status" value="4"/>
</dbReference>
<feature type="binding site" evidence="6">
    <location>
        <position position="299"/>
    </location>
    <ligand>
        <name>Ca(2+)</name>
        <dbReference type="ChEBI" id="CHEBI:29108"/>
        <label>1</label>
    </ligand>
</feature>
<dbReference type="PROSITE" id="PS51897">
    <property type="entry name" value="ANNEXIN_2"/>
    <property type="match status" value="4"/>
</dbReference>
<keyword evidence="3 6" id="KW-0106">Calcium</keyword>
<gene>
    <name evidence="9" type="ORF">LITE_LOCUS35090</name>
</gene>
<dbReference type="GO" id="GO:0005544">
    <property type="term" value="F:calcium-dependent phospholipid binding"/>
    <property type="evidence" value="ECO:0007669"/>
    <property type="project" value="UniProtKB-KW"/>
</dbReference>